<dbReference type="EMBL" id="JBHSFG010000124">
    <property type="protein sequence ID" value="MFC4472677.1"/>
    <property type="molecule type" value="Genomic_DNA"/>
</dbReference>
<dbReference type="Gene3D" id="3.20.20.80">
    <property type="entry name" value="Glycosidases"/>
    <property type="match status" value="1"/>
</dbReference>
<organism evidence="5 6">
    <name type="scientific">Streptomyces xiangluensis</name>
    <dbReference type="NCBI Taxonomy" id="2665720"/>
    <lineage>
        <taxon>Bacteria</taxon>
        <taxon>Bacillati</taxon>
        <taxon>Actinomycetota</taxon>
        <taxon>Actinomycetes</taxon>
        <taxon>Kitasatosporales</taxon>
        <taxon>Streptomycetaceae</taxon>
        <taxon>Streptomyces</taxon>
    </lineage>
</organism>
<dbReference type="RefSeq" id="WP_386356877.1">
    <property type="nucleotide sequence ID" value="NZ_JBHSFG010000124.1"/>
</dbReference>
<evidence type="ECO:0000256" key="1">
    <source>
        <dbReference type="ARBA" id="ARBA00022801"/>
    </source>
</evidence>
<evidence type="ECO:0000259" key="4">
    <source>
        <dbReference type="Pfam" id="PF02449"/>
    </source>
</evidence>
<dbReference type="EC" id="3.2.1.23" evidence="5"/>
<feature type="domain" description="Glycoside hydrolase family 42 N-terminal" evidence="4">
    <location>
        <begin position="46"/>
        <end position="151"/>
    </location>
</feature>
<dbReference type="InterPro" id="IPR013529">
    <property type="entry name" value="Glyco_hydro_42_N"/>
</dbReference>
<dbReference type="SUPFAM" id="SSF51445">
    <property type="entry name" value="(Trans)glycosidases"/>
    <property type="match status" value="1"/>
</dbReference>
<proteinExistence type="predicted"/>
<reference evidence="6" key="1">
    <citation type="journal article" date="2019" name="Int. J. Syst. Evol. Microbiol.">
        <title>The Global Catalogue of Microorganisms (GCM) 10K type strain sequencing project: providing services to taxonomists for standard genome sequencing and annotation.</title>
        <authorList>
            <consortium name="The Broad Institute Genomics Platform"/>
            <consortium name="The Broad Institute Genome Sequencing Center for Infectious Disease"/>
            <person name="Wu L."/>
            <person name="Ma J."/>
        </authorList>
    </citation>
    <scope>NUCLEOTIDE SEQUENCE [LARGE SCALE GENOMIC DNA]</scope>
    <source>
        <strain evidence="6">DT43</strain>
    </source>
</reference>
<protein>
    <submittedName>
        <fullName evidence="5">Beta-galactosidase</fullName>
        <ecNumber evidence="5">3.2.1.23</ecNumber>
    </submittedName>
</protein>
<keyword evidence="6" id="KW-1185">Reference proteome</keyword>
<dbReference type="Pfam" id="PF02449">
    <property type="entry name" value="Glyco_hydro_42"/>
    <property type="match status" value="1"/>
</dbReference>
<keyword evidence="1 5" id="KW-0378">Hydrolase</keyword>
<feature type="transmembrane region" description="Helical" evidence="3">
    <location>
        <begin position="6"/>
        <end position="26"/>
    </location>
</feature>
<keyword evidence="3" id="KW-0472">Membrane</keyword>
<evidence type="ECO:0000256" key="2">
    <source>
        <dbReference type="ARBA" id="ARBA00023295"/>
    </source>
</evidence>
<keyword evidence="2 5" id="KW-0326">Glycosidase</keyword>
<sequence>MTGSRWSYVLGVLAVLLALVTSPLFLESGRPPERYYFGTLQTDPSRARLERETGIEVVHMPIFWDRFEPVDGEYDSQYLAELKERLRTFKEAGVRIEAGLGVNHPPRWLMDRHPQDTYVDQSGERDVDNANVVFSQDVRAEVEQYVQRLAEDIGLDNFWAIRIGVNEAGELTYPPPSSAADGARASYWAFDRNAQASGADHDRPATIPPNPFPGWRPGERTYREASFAQRQVAQWYDWYLVALGDAVNWQIEHYGSLGYRGLLKVLIPGAGLYPRDRTAAIRGYLDEPVSTNLTGRGAAFFTTIGHVQPRRNVQIVSTALVDGSGIPANNACRREDAGIRIDSDGDDAEVRTWSSVRWVSRIAAHHGFPIGGESAGPQVAAYYPGVMDDAERQMKTCGLRGLMWAFDRNLYDGTPGSSLQEYAAVIDRSRREES</sequence>
<comment type="caution">
    <text evidence="5">The sequence shown here is derived from an EMBL/GenBank/DDBJ whole genome shotgun (WGS) entry which is preliminary data.</text>
</comment>
<accession>A0ABV8Z5D7</accession>
<keyword evidence="3" id="KW-0812">Transmembrane</keyword>
<gene>
    <name evidence="5" type="ORF">ACFPH6_50895</name>
</gene>
<name>A0ABV8Z5D7_9ACTN</name>
<dbReference type="Proteomes" id="UP001596012">
    <property type="component" value="Unassembled WGS sequence"/>
</dbReference>
<dbReference type="InterPro" id="IPR017853">
    <property type="entry name" value="GH"/>
</dbReference>
<dbReference type="GO" id="GO:0004565">
    <property type="term" value="F:beta-galactosidase activity"/>
    <property type="evidence" value="ECO:0007669"/>
    <property type="project" value="UniProtKB-EC"/>
</dbReference>
<evidence type="ECO:0000256" key="3">
    <source>
        <dbReference type="SAM" id="Phobius"/>
    </source>
</evidence>
<keyword evidence="3" id="KW-1133">Transmembrane helix</keyword>
<evidence type="ECO:0000313" key="5">
    <source>
        <dbReference type="EMBL" id="MFC4472677.1"/>
    </source>
</evidence>
<evidence type="ECO:0000313" key="6">
    <source>
        <dbReference type="Proteomes" id="UP001596012"/>
    </source>
</evidence>